<dbReference type="AlphaFoldDB" id="A0A1Y1BF01"/>
<proteinExistence type="predicted"/>
<geneLocation type="plasmid" evidence="1">
    <name>pVPE61a</name>
</geneLocation>
<organism evidence="1">
    <name type="scientific">Vibrio parahaemolyticus</name>
    <dbReference type="NCBI Taxonomy" id="670"/>
    <lineage>
        <taxon>Bacteria</taxon>
        <taxon>Pseudomonadati</taxon>
        <taxon>Pseudomonadota</taxon>
        <taxon>Gammaproteobacteria</taxon>
        <taxon>Vibrionales</taxon>
        <taxon>Vibrionaceae</taxon>
        <taxon>Vibrio</taxon>
    </lineage>
</organism>
<keyword evidence="1" id="KW-0614">Plasmid</keyword>
<evidence type="ECO:0000313" key="1">
    <source>
        <dbReference type="EMBL" id="BAX56919.1"/>
    </source>
</evidence>
<sequence length="54" mass="6156">MPLDELDEVKLKLCEQVFVTEKLTQSESAPNLSAVSDKGIRPQFLSLKINKRMH</sequence>
<reference evidence="1" key="1">
    <citation type="journal article" date="2017" name="Infect. Genet. Evol.">
        <title>Plasmid dynamics in Vibrio parahaemolyticus strains related to shrimp Acute Hepatopancreatic Necrosis Syndrome (AHPNS).</title>
        <authorList>
            <person name="Theethakaew C."/>
            <person name="Nakamura S."/>
            <person name="Motooka D."/>
            <person name="Matsuda S."/>
            <person name="Kodama T."/>
            <person name="Chonsin K."/>
            <person name="Suthienkul O."/>
            <person name="Iida T."/>
        </authorList>
    </citation>
    <scope>NUCLEOTIDE SEQUENCE</scope>
    <source>
        <strain evidence="1">VPE61</strain>
        <plasmid evidence="1">pVPE61a</plasmid>
    </source>
</reference>
<name>A0A1Y1BF01_VIBPH</name>
<accession>A0A1Y1BF01</accession>
<protein>
    <submittedName>
        <fullName evidence="1">Uncharacterized protein</fullName>
    </submittedName>
</protein>
<dbReference type="EMBL" id="AP014860">
    <property type="protein sequence ID" value="BAX56919.1"/>
    <property type="molecule type" value="Genomic_DNA"/>
</dbReference>